<dbReference type="PRINTS" id="PR00778">
    <property type="entry name" value="HTHARSR"/>
</dbReference>
<protein>
    <submittedName>
        <fullName evidence="3">ArsR family transcriptional regulator</fullName>
    </submittedName>
</protein>
<dbReference type="Pfam" id="PF01022">
    <property type="entry name" value="HTH_5"/>
    <property type="match status" value="1"/>
</dbReference>
<evidence type="ECO:0000313" key="4">
    <source>
        <dbReference type="Proteomes" id="UP000178379"/>
    </source>
</evidence>
<accession>A0A1F6SXW9</accession>
<proteinExistence type="predicted"/>
<sequence length="225" mass="25220">MSRPGFKQQLYAQIARIGRAAGNGHRLELLEYLSQGERTVEGLARLAGLSVANTSQHLQVLRRAGLVNTRRDGLYVYYRMAESDVDDLRRVLLRLAEAHIADVERLVRKYLGVKDSLEAVPRTELLERARAGLVTVLDVRPPEEFAAGHLPGAVNIPLKELEQRVQELPPHQEIVAYCRGPYCVLAYDAVAQLRKQGFSARRMEEGFPEWRLAGLPVEQNKTGTG</sequence>
<dbReference type="PROSITE" id="PS50987">
    <property type="entry name" value="HTH_ARSR_2"/>
    <property type="match status" value="1"/>
</dbReference>
<dbReference type="GO" id="GO:0004792">
    <property type="term" value="F:thiosulfate-cyanide sulfurtransferase activity"/>
    <property type="evidence" value="ECO:0007669"/>
    <property type="project" value="InterPro"/>
</dbReference>
<evidence type="ECO:0000313" key="3">
    <source>
        <dbReference type="EMBL" id="OGI37790.1"/>
    </source>
</evidence>
<dbReference type="SUPFAM" id="SSF46785">
    <property type="entry name" value="Winged helix' DNA-binding domain"/>
    <property type="match status" value="1"/>
</dbReference>
<dbReference type="CDD" id="cd00158">
    <property type="entry name" value="RHOD"/>
    <property type="match status" value="1"/>
</dbReference>
<dbReference type="InterPro" id="IPR011991">
    <property type="entry name" value="ArsR-like_HTH"/>
</dbReference>
<dbReference type="InterPro" id="IPR036390">
    <property type="entry name" value="WH_DNA-bd_sf"/>
</dbReference>
<dbReference type="InterPro" id="IPR050229">
    <property type="entry name" value="GlpE_sulfurtransferase"/>
</dbReference>
<dbReference type="EMBL" id="MFSQ01000139">
    <property type="protein sequence ID" value="OGI37790.1"/>
    <property type="molecule type" value="Genomic_DNA"/>
</dbReference>
<organism evidence="3 4">
    <name type="scientific">Candidatus Muproteobacteria bacterium RBG_16_62_13</name>
    <dbReference type="NCBI Taxonomy" id="1817756"/>
    <lineage>
        <taxon>Bacteria</taxon>
        <taxon>Pseudomonadati</taxon>
        <taxon>Pseudomonadota</taxon>
        <taxon>Candidatus Muproteobacteria</taxon>
    </lineage>
</organism>
<dbReference type="PANTHER" id="PTHR43031:SF1">
    <property type="entry name" value="PYRIDINE NUCLEOTIDE-DISULPHIDE OXIDOREDUCTASE"/>
    <property type="match status" value="1"/>
</dbReference>
<evidence type="ECO:0000259" key="2">
    <source>
        <dbReference type="PROSITE" id="PS50987"/>
    </source>
</evidence>
<dbReference type="SMART" id="SM00418">
    <property type="entry name" value="HTH_ARSR"/>
    <property type="match status" value="1"/>
</dbReference>
<dbReference type="Pfam" id="PF00581">
    <property type="entry name" value="Rhodanese"/>
    <property type="match status" value="1"/>
</dbReference>
<dbReference type="PROSITE" id="PS50206">
    <property type="entry name" value="RHODANESE_3"/>
    <property type="match status" value="1"/>
</dbReference>
<dbReference type="InterPro" id="IPR001307">
    <property type="entry name" value="Thiosulphate_STrfase_CS"/>
</dbReference>
<dbReference type="InterPro" id="IPR036388">
    <property type="entry name" value="WH-like_DNA-bd_sf"/>
</dbReference>
<dbReference type="InterPro" id="IPR001763">
    <property type="entry name" value="Rhodanese-like_dom"/>
</dbReference>
<dbReference type="CDD" id="cd00090">
    <property type="entry name" value="HTH_ARSR"/>
    <property type="match status" value="1"/>
</dbReference>
<dbReference type="SMART" id="SM00450">
    <property type="entry name" value="RHOD"/>
    <property type="match status" value="1"/>
</dbReference>
<gene>
    <name evidence="3" type="ORF">A2140_03870</name>
</gene>
<dbReference type="Gene3D" id="1.10.10.10">
    <property type="entry name" value="Winged helix-like DNA-binding domain superfamily/Winged helix DNA-binding domain"/>
    <property type="match status" value="1"/>
</dbReference>
<dbReference type="SUPFAM" id="SSF52821">
    <property type="entry name" value="Rhodanese/Cell cycle control phosphatase"/>
    <property type="match status" value="1"/>
</dbReference>
<dbReference type="FunFam" id="3.40.250.10:FF:000039">
    <property type="entry name" value="ArsR family transcriptional regulator"/>
    <property type="match status" value="1"/>
</dbReference>
<dbReference type="NCBIfam" id="NF033788">
    <property type="entry name" value="HTH_metalloreg"/>
    <property type="match status" value="1"/>
</dbReference>
<dbReference type="PROSITE" id="PS00380">
    <property type="entry name" value="RHODANESE_1"/>
    <property type="match status" value="1"/>
</dbReference>
<reference evidence="3 4" key="1">
    <citation type="journal article" date="2016" name="Nat. Commun.">
        <title>Thousands of microbial genomes shed light on interconnected biogeochemical processes in an aquifer system.</title>
        <authorList>
            <person name="Anantharaman K."/>
            <person name="Brown C.T."/>
            <person name="Hug L.A."/>
            <person name="Sharon I."/>
            <person name="Castelle C.J."/>
            <person name="Probst A.J."/>
            <person name="Thomas B.C."/>
            <person name="Singh A."/>
            <person name="Wilkins M.J."/>
            <person name="Karaoz U."/>
            <person name="Brodie E.L."/>
            <person name="Williams K.H."/>
            <person name="Hubbard S.S."/>
            <person name="Banfield J.F."/>
        </authorList>
    </citation>
    <scope>NUCLEOTIDE SEQUENCE [LARGE SCALE GENOMIC DNA]</scope>
</reference>
<comment type="caution">
    <text evidence="3">The sequence shown here is derived from an EMBL/GenBank/DDBJ whole genome shotgun (WGS) entry which is preliminary data.</text>
</comment>
<feature type="domain" description="Rhodanese" evidence="1">
    <location>
        <begin position="130"/>
        <end position="219"/>
    </location>
</feature>
<evidence type="ECO:0000259" key="1">
    <source>
        <dbReference type="PROSITE" id="PS50206"/>
    </source>
</evidence>
<dbReference type="STRING" id="1817756.A2140_03870"/>
<dbReference type="Proteomes" id="UP000178379">
    <property type="component" value="Unassembled WGS sequence"/>
</dbReference>
<dbReference type="Gene3D" id="3.40.250.10">
    <property type="entry name" value="Rhodanese-like domain"/>
    <property type="match status" value="1"/>
</dbReference>
<dbReference type="AlphaFoldDB" id="A0A1F6SXW9"/>
<dbReference type="InterPro" id="IPR036873">
    <property type="entry name" value="Rhodanese-like_dom_sf"/>
</dbReference>
<dbReference type="InterPro" id="IPR001845">
    <property type="entry name" value="HTH_ArsR_DNA-bd_dom"/>
</dbReference>
<feature type="domain" description="HTH arsR-type" evidence="2">
    <location>
        <begin position="6"/>
        <end position="100"/>
    </location>
</feature>
<dbReference type="GO" id="GO:0003700">
    <property type="term" value="F:DNA-binding transcription factor activity"/>
    <property type="evidence" value="ECO:0007669"/>
    <property type="project" value="InterPro"/>
</dbReference>
<dbReference type="PANTHER" id="PTHR43031">
    <property type="entry name" value="FAD-DEPENDENT OXIDOREDUCTASE"/>
    <property type="match status" value="1"/>
</dbReference>
<name>A0A1F6SXW9_9PROT</name>